<dbReference type="GO" id="GO:0005975">
    <property type="term" value="P:carbohydrate metabolic process"/>
    <property type="evidence" value="ECO:0007669"/>
    <property type="project" value="InterPro"/>
</dbReference>
<dbReference type="EC" id="2.2.1.2" evidence="2"/>
<keyword evidence="1" id="KW-0704">Schiff base</keyword>
<dbReference type="InterPro" id="IPR001585">
    <property type="entry name" value="TAL/FSA"/>
</dbReference>
<dbReference type="GO" id="GO:0004801">
    <property type="term" value="F:transaldolase activity"/>
    <property type="evidence" value="ECO:0007669"/>
    <property type="project" value="UniProtKB-EC"/>
</dbReference>
<name>A0A7X2NM33_9CLOT</name>
<dbReference type="SUPFAM" id="SSF51569">
    <property type="entry name" value="Aldolase"/>
    <property type="match status" value="1"/>
</dbReference>
<proteinExistence type="predicted"/>
<organism evidence="2 3">
    <name type="scientific">Clostridium porci</name>
    <dbReference type="NCBI Taxonomy" id="2605778"/>
    <lineage>
        <taxon>Bacteria</taxon>
        <taxon>Bacillati</taxon>
        <taxon>Bacillota</taxon>
        <taxon>Clostridia</taxon>
        <taxon>Eubacteriales</taxon>
        <taxon>Clostridiaceae</taxon>
        <taxon>Clostridium</taxon>
    </lineage>
</organism>
<dbReference type="Gene3D" id="3.20.20.70">
    <property type="entry name" value="Aldolase class I"/>
    <property type="match status" value="1"/>
</dbReference>
<evidence type="ECO:0000256" key="1">
    <source>
        <dbReference type="ARBA" id="ARBA00023270"/>
    </source>
</evidence>
<keyword evidence="2" id="KW-0808">Transferase</keyword>
<keyword evidence="3" id="KW-1185">Reference proteome</keyword>
<reference evidence="2 3" key="1">
    <citation type="submission" date="2019-08" db="EMBL/GenBank/DDBJ databases">
        <title>In-depth cultivation of the pig gut microbiome towards novel bacterial diversity and tailored functional studies.</title>
        <authorList>
            <person name="Wylensek D."/>
            <person name="Hitch T.C.A."/>
            <person name="Clavel T."/>
        </authorList>
    </citation>
    <scope>NUCLEOTIDE SEQUENCE [LARGE SCALE GENOMIC DNA]</scope>
    <source>
        <strain evidence="2 3">WCA-389-WT-23D1</strain>
    </source>
</reference>
<evidence type="ECO:0000313" key="2">
    <source>
        <dbReference type="EMBL" id="MSS37411.1"/>
    </source>
</evidence>
<dbReference type="RefSeq" id="WP_154472859.1">
    <property type="nucleotide sequence ID" value="NZ_VUMD01000011.1"/>
</dbReference>
<dbReference type="Proteomes" id="UP000429958">
    <property type="component" value="Unassembled WGS sequence"/>
</dbReference>
<sequence>MKIKIFADGADMAGILKEYKKGKVQGFTTNPSLMKKAGVTDYKHFAMEILSNVKDMPISFEVFSDELEAMKKEALEIASWADNVYVKIPVTNTKGEFTEPLLAELAEKHVKLNVTAVFTMEQVKQVAAALSDTVPAIISIFAGRISDTGTDATKIVRESVQYTVDRKNIEILWASCRDLYSIVEAEACGCQIITVPNAILEKLKLFGKDLTEYSLETVREFFRDAASLGYKIV</sequence>
<dbReference type="InterPro" id="IPR011861">
    <property type="entry name" value="Transald_staph-type"/>
</dbReference>
<dbReference type="InterPro" id="IPR013785">
    <property type="entry name" value="Aldolase_TIM"/>
</dbReference>
<dbReference type="EMBL" id="VUMD01000011">
    <property type="protein sequence ID" value="MSS37411.1"/>
    <property type="molecule type" value="Genomic_DNA"/>
</dbReference>
<dbReference type="PANTHER" id="PTHR10683">
    <property type="entry name" value="TRANSALDOLASE"/>
    <property type="match status" value="1"/>
</dbReference>
<dbReference type="Pfam" id="PF00923">
    <property type="entry name" value="TAL_FSA"/>
    <property type="match status" value="1"/>
</dbReference>
<dbReference type="PANTHER" id="PTHR10683:SF40">
    <property type="entry name" value="FRUCTOSE-6-PHOSPHATE ALDOLASE 1-RELATED"/>
    <property type="match status" value="1"/>
</dbReference>
<accession>A0A7X2NM33</accession>
<dbReference type="AlphaFoldDB" id="A0A7X2NM33"/>
<protein>
    <submittedName>
        <fullName evidence="2">Transaldolase</fullName>
        <ecNumber evidence="2">2.2.1.2</ecNumber>
    </submittedName>
</protein>
<gene>
    <name evidence="2" type="ORF">FYJ39_12700</name>
</gene>
<dbReference type="NCBIfam" id="TIGR02134">
    <property type="entry name" value="transald_staph"/>
    <property type="match status" value="1"/>
</dbReference>
<evidence type="ECO:0000313" key="3">
    <source>
        <dbReference type="Proteomes" id="UP000429958"/>
    </source>
</evidence>
<comment type="caution">
    <text evidence="2">The sequence shown here is derived from an EMBL/GenBank/DDBJ whole genome shotgun (WGS) entry which is preliminary data.</text>
</comment>